<comment type="cofactor">
    <cofactor evidence="1">
        <name>a divalent metal cation</name>
        <dbReference type="ChEBI" id="CHEBI:60240"/>
    </cofactor>
</comment>
<proteinExistence type="predicted"/>
<dbReference type="Proteomes" id="UP000694865">
    <property type="component" value="Unplaced"/>
</dbReference>
<keyword evidence="5" id="KW-1185">Reference proteome</keyword>
<dbReference type="Pfam" id="PF13613">
    <property type="entry name" value="HTH_Tnp_4"/>
    <property type="match status" value="1"/>
</dbReference>
<evidence type="ECO:0000259" key="4">
    <source>
        <dbReference type="Pfam" id="PF13613"/>
    </source>
</evidence>
<feature type="domain" description="Transposase Helix-turn-helix" evidence="4">
    <location>
        <begin position="1"/>
        <end position="41"/>
    </location>
</feature>
<evidence type="ECO:0000256" key="2">
    <source>
        <dbReference type="ARBA" id="ARBA00022723"/>
    </source>
</evidence>
<dbReference type="InterPro" id="IPR027805">
    <property type="entry name" value="Transposase_HTH_dom"/>
</dbReference>
<protein>
    <submittedName>
        <fullName evidence="6">Uncharacterized protein LOC102808338</fullName>
    </submittedName>
</protein>
<dbReference type="PANTHER" id="PTHR23080:SF142">
    <property type="entry name" value="SI:CH211-69L10.4"/>
    <property type="match status" value="1"/>
</dbReference>
<organism evidence="5 6">
    <name type="scientific">Saccoglossus kowalevskii</name>
    <name type="common">Acorn worm</name>
    <dbReference type="NCBI Taxonomy" id="10224"/>
    <lineage>
        <taxon>Eukaryota</taxon>
        <taxon>Metazoa</taxon>
        <taxon>Hemichordata</taxon>
        <taxon>Enteropneusta</taxon>
        <taxon>Harrimaniidae</taxon>
        <taxon>Saccoglossus</taxon>
    </lineage>
</organism>
<sequence length="243" mass="27470">MVLVKLKVGLFVEDLSDRFAISPSKFSRIFTTWVNFLYHELRLLFPFPTQSQIRENLPPEFRQYPTTGVIIDCTELFVEVPSSLLAQSQTWSNYKHHNTFKALVGISPNGAVTFISELYGGRISDKEITRKSGLCNLLDPGDNVMADRGFEIKSILPTNVDLNIPPFKGTRAQLSAKEVQDTMDIASVRIHVERAIGRIKCFHILDGVLPLTLAKVSNQIFTVCSYLINFLPPLLAPEQWKKM</sequence>
<reference evidence="6" key="1">
    <citation type="submission" date="2025-08" db="UniProtKB">
        <authorList>
            <consortium name="RefSeq"/>
        </authorList>
    </citation>
    <scope>IDENTIFICATION</scope>
    <source>
        <tissue evidence="6">Testes</tissue>
    </source>
</reference>
<dbReference type="InterPro" id="IPR027806">
    <property type="entry name" value="HARBI1_dom"/>
</dbReference>
<keyword evidence="2" id="KW-0479">Metal-binding</keyword>
<evidence type="ECO:0000256" key="1">
    <source>
        <dbReference type="ARBA" id="ARBA00001968"/>
    </source>
</evidence>
<evidence type="ECO:0000259" key="3">
    <source>
        <dbReference type="Pfam" id="PF13359"/>
    </source>
</evidence>
<dbReference type="RefSeq" id="XP_006815646.1">
    <property type="nucleotide sequence ID" value="XM_006815583.1"/>
</dbReference>
<dbReference type="Pfam" id="PF13359">
    <property type="entry name" value="DDE_Tnp_4"/>
    <property type="match status" value="1"/>
</dbReference>
<name>A0ABM0M6K5_SACKO</name>
<gene>
    <name evidence="6" type="primary">LOC102808338</name>
</gene>
<dbReference type="GeneID" id="102808338"/>
<dbReference type="PANTHER" id="PTHR23080">
    <property type="entry name" value="THAP DOMAIN PROTEIN"/>
    <property type="match status" value="1"/>
</dbReference>
<evidence type="ECO:0000313" key="6">
    <source>
        <dbReference type="RefSeq" id="XP_006815646.1"/>
    </source>
</evidence>
<feature type="domain" description="DDE Tnp4" evidence="3">
    <location>
        <begin position="71"/>
        <end position="229"/>
    </location>
</feature>
<evidence type="ECO:0000313" key="5">
    <source>
        <dbReference type="Proteomes" id="UP000694865"/>
    </source>
</evidence>
<accession>A0ABM0M6K5</accession>